<organism evidence="1 2">
    <name type="scientific">Kwoniella europaea PYCC6329</name>
    <dbReference type="NCBI Taxonomy" id="1423913"/>
    <lineage>
        <taxon>Eukaryota</taxon>
        <taxon>Fungi</taxon>
        <taxon>Dikarya</taxon>
        <taxon>Basidiomycota</taxon>
        <taxon>Agaricomycotina</taxon>
        <taxon>Tremellomycetes</taxon>
        <taxon>Tremellales</taxon>
        <taxon>Cryptococcaceae</taxon>
        <taxon>Kwoniella</taxon>
    </lineage>
</organism>
<dbReference type="GeneID" id="91106594"/>
<protein>
    <submittedName>
        <fullName evidence="1">Uncharacterized protein</fullName>
    </submittedName>
</protein>
<reference evidence="1 2" key="1">
    <citation type="submission" date="2024-01" db="EMBL/GenBank/DDBJ databases">
        <title>Comparative genomics of Cryptococcus and Kwoniella reveals pathogenesis evolution and contrasting modes of karyotype evolution via chromosome fusion or intercentromeric recombination.</title>
        <authorList>
            <person name="Coelho M.A."/>
            <person name="David-Palma M."/>
            <person name="Shea T."/>
            <person name="Bowers K."/>
            <person name="McGinley-Smith S."/>
            <person name="Mohammad A.W."/>
            <person name="Gnirke A."/>
            <person name="Yurkov A.M."/>
            <person name="Nowrousian M."/>
            <person name="Sun S."/>
            <person name="Cuomo C.A."/>
            <person name="Heitman J."/>
        </authorList>
    </citation>
    <scope>NUCLEOTIDE SEQUENCE [LARGE SCALE GENOMIC DNA]</scope>
    <source>
        <strain evidence="1 2">PYCC6329</strain>
    </source>
</reference>
<dbReference type="EMBL" id="CP144090">
    <property type="protein sequence ID" value="WWD09665.1"/>
    <property type="molecule type" value="Genomic_DNA"/>
</dbReference>
<keyword evidence="2" id="KW-1185">Reference proteome</keyword>
<dbReference type="AlphaFoldDB" id="A0AAX4KT94"/>
<evidence type="ECO:0000313" key="1">
    <source>
        <dbReference type="EMBL" id="WWD09665.1"/>
    </source>
</evidence>
<gene>
    <name evidence="1" type="ORF">V865_007793</name>
</gene>
<accession>A0AAX4KT94</accession>
<dbReference type="KEGG" id="ker:91106594"/>
<dbReference type="RefSeq" id="XP_066087632.1">
    <property type="nucleotide sequence ID" value="XM_066231535.1"/>
</dbReference>
<evidence type="ECO:0000313" key="2">
    <source>
        <dbReference type="Proteomes" id="UP001358614"/>
    </source>
</evidence>
<proteinExistence type="predicted"/>
<name>A0AAX4KT94_9TREE</name>
<dbReference type="Proteomes" id="UP001358614">
    <property type="component" value="Chromosome 2"/>
</dbReference>
<sequence>MPYSDTFDRRPWLEPLDEDRRKALIQTVVEQNMINLKDILARNIGDEDAIKTFVENEKPSWSGIFNFHDKDQTIYATWSARNESRGVICSGKGSEVRGDLLVVSPDP</sequence>